<evidence type="ECO:0000256" key="1">
    <source>
        <dbReference type="ARBA" id="ARBA00005250"/>
    </source>
</evidence>
<proteinExistence type="inferred from homology"/>
<dbReference type="SMART" id="SM00849">
    <property type="entry name" value="Lactamase_B"/>
    <property type="match status" value="1"/>
</dbReference>
<name>A0A2S8SQT4_9BACT</name>
<dbReference type="AlphaFoldDB" id="A0A2S8SQT4"/>
<dbReference type="Gene3D" id="3.60.15.10">
    <property type="entry name" value="Ribonuclease Z/Hydroxyacylglutathione hydrolase-like"/>
    <property type="match status" value="1"/>
</dbReference>
<gene>
    <name evidence="3" type="ORF">B1R32_11579</name>
</gene>
<dbReference type="PANTHER" id="PTHR42951">
    <property type="entry name" value="METALLO-BETA-LACTAMASE DOMAIN-CONTAINING"/>
    <property type="match status" value="1"/>
</dbReference>
<dbReference type="PANTHER" id="PTHR42951:SF4">
    <property type="entry name" value="ACYL-COENZYME A THIOESTERASE MBLAC2"/>
    <property type="match status" value="1"/>
</dbReference>
<accession>A0A2S8SQT4</accession>
<dbReference type="SUPFAM" id="SSF56281">
    <property type="entry name" value="Metallo-hydrolase/oxidoreductase"/>
    <property type="match status" value="1"/>
</dbReference>
<protein>
    <submittedName>
        <fullName evidence="3">Glyoxylase, beta-lactamase superfamily II</fullName>
    </submittedName>
</protein>
<dbReference type="Proteomes" id="UP000237684">
    <property type="component" value="Unassembled WGS sequence"/>
</dbReference>
<dbReference type="InterPro" id="IPR036866">
    <property type="entry name" value="RibonucZ/Hydroxyglut_hydro"/>
</dbReference>
<dbReference type="InParanoid" id="A0A2S8SQT4"/>
<evidence type="ECO:0000313" key="4">
    <source>
        <dbReference type="Proteomes" id="UP000237684"/>
    </source>
</evidence>
<dbReference type="EMBL" id="NIGF01000015">
    <property type="protein sequence ID" value="PQV63171.1"/>
    <property type="molecule type" value="Genomic_DNA"/>
</dbReference>
<comment type="similarity">
    <text evidence="1">Belongs to the metallo-beta-lactamase superfamily. Class-B beta-lactamase family.</text>
</comment>
<feature type="domain" description="Metallo-beta-lactamase" evidence="2">
    <location>
        <begin position="5"/>
        <end position="171"/>
    </location>
</feature>
<comment type="caution">
    <text evidence="3">The sequence shown here is derived from an EMBL/GenBank/DDBJ whole genome shotgun (WGS) entry which is preliminary data.</text>
</comment>
<evidence type="ECO:0000259" key="2">
    <source>
        <dbReference type="SMART" id="SM00849"/>
    </source>
</evidence>
<organism evidence="3 4">
    <name type="scientific">Abditibacterium utsteinense</name>
    <dbReference type="NCBI Taxonomy" id="1960156"/>
    <lineage>
        <taxon>Bacteria</taxon>
        <taxon>Pseudomonadati</taxon>
        <taxon>Abditibacteriota</taxon>
        <taxon>Abditibacteriia</taxon>
        <taxon>Abditibacteriales</taxon>
        <taxon>Abditibacteriaceae</taxon>
        <taxon>Abditibacterium</taxon>
    </lineage>
</organism>
<dbReference type="InterPro" id="IPR050855">
    <property type="entry name" value="NDM-1-like"/>
</dbReference>
<dbReference type="Pfam" id="PF00753">
    <property type="entry name" value="Lactamase_B"/>
    <property type="match status" value="1"/>
</dbReference>
<keyword evidence="4" id="KW-1185">Reference proteome</keyword>
<evidence type="ECO:0000313" key="3">
    <source>
        <dbReference type="EMBL" id="PQV63171.1"/>
    </source>
</evidence>
<dbReference type="GO" id="GO:0017001">
    <property type="term" value="P:antibiotic catabolic process"/>
    <property type="evidence" value="ECO:0007669"/>
    <property type="project" value="UniProtKB-ARBA"/>
</dbReference>
<sequence>MRVAVDNIAWYNLGDGAAVIDALEDATQADVVRALIRKTTGQNLKYVVTTHWDKDHIACNPQWKREGAPIIAHQSCVESAGDWEGRPDIIYPETAKLIGQGDKVIEMRWVGGTHTPWDTILHFPAARVLHIADLFGWGLIPCQPTPEKVARLREVLGIIKSYDVDAIICGHGPTTDMSCILRFESYFEEMLAKVPPLVEQGMSNEEIEKRIPAPADMEGWFRFFAWKHAKNIELIAEHYKS</sequence>
<reference evidence="3 4" key="1">
    <citation type="journal article" date="2018" name="Syst. Appl. Microbiol.">
        <title>Abditibacterium utsteinense sp. nov., the first cultivated member of candidate phylum FBP, isolated from ice-free Antarctic soil samples.</title>
        <authorList>
            <person name="Tahon G."/>
            <person name="Tytgat B."/>
            <person name="Lebbe L."/>
            <person name="Carlier A."/>
            <person name="Willems A."/>
        </authorList>
    </citation>
    <scope>NUCLEOTIDE SEQUENCE [LARGE SCALE GENOMIC DNA]</scope>
    <source>
        <strain evidence="3 4">LMG 29911</strain>
    </source>
</reference>
<dbReference type="InterPro" id="IPR001279">
    <property type="entry name" value="Metallo-B-lactamas"/>
</dbReference>